<dbReference type="InterPro" id="IPR058245">
    <property type="entry name" value="NreC/VraR/RcsB-like_REC"/>
</dbReference>
<dbReference type="SMART" id="SM00421">
    <property type="entry name" value="HTH_LUXR"/>
    <property type="match status" value="1"/>
</dbReference>
<dbReference type="InterPro" id="IPR011006">
    <property type="entry name" value="CheY-like_superfamily"/>
</dbReference>
<dbReference type="PANTHER" id="PTHR43214">
    <property type="entry name" value="TWO-COMPONENT RESPONSE REGULATOR"/>
    <property type="match status" value="1"/>
</dbReference>
<proteinExistence type="predicted"/>
<dbReference type="Gene3D" id="3.40.50.2300">
    <property type="match status" value="1"/>
</dbReference>
<dbReference type="AlphaFoldDB" id="A0A223KNQ2"/>
<dbReference type="Proteomes" id="UP000215224">
    <property type="component" value="Chromosome"/>
</dbReference>
<sequence>MKQVKILILDDHKAVSYGLTKHLNERDGLKVVAELNNSTSLLQKIELHTPDVLIIDIKLGNDSTQDNGLKIVRRLREQEINVPIVIYSGFDYQPYEEEAFRVGANAFVSKSDTLQTLVDMILFVSKGMTIRKQEYMKTEPLTEKEILVLNLMAQGYTNKQVAEAIHVSSRTIEYYITSLYEKLHVESRIQAVLRGIKFGYIKEESV</sequence>
<dbReference type="InterPro" id="IPR016032">
    <property type="entry name" value="Sig_transdc_resp-reg_C-effctor"/>
</dbReference>
<dbReference type="InterPro" id="IPR036388">
    <property type="entry name" value="WH-like_DNA-bd_sf"/>
</dbReference>
<gene>
    <name evidence="10" type="ORF">BC6307_06910</name>
</gene>
<dbReference type="STRING" id="1314751.GCA_001591425_02206"/>
<keyword evidence="6" id="KW-0804">Transcription</keyword>
<evidence type="ECO:0000256" key="5">
    <source>
        <dbReference type="ARBA" id="ARBA00023125"/>
    </source>
</evidence>
<dbReference type="PRINTS" id="PR00038">
    <property type="entry name" value="HTHLUXR"/>
</dbReference>
<dbReference type="SUPFAM" id="SSF52172">
    <property type="entry name" value="CheY-like"/>
    <property type="match status" value="1"/>
</dbReference>
<keyword evidence="4" id="KW-0805">Transcription regulation</keyword>
<evidence type="ECO:0000256" key="3">
    <source>
        <dbReference type="ARBA" id="ARBA00023012"/>
    </source>
</evidence>
<dbReference type="PROSITE" id="PS50110">
    <property type="entry name" value="RESPONSE_REGULATORY"/>
    <property type="match status" value="1"/>
</dbReference>
<keyword evidence="2 7" id="KW-0597">Phosphoprotein</keyword>
<name>A0A223KNQ2_9BACI</name>
<keyword evidence="5" id="KW-0238">DNA-binding</keyword>
<evidence type="ECO:0000259" key="8">
    <source>
        <dbReference type="PROSITE" id="PS50043"/>
    </source>
</evidence>
<reference evidence="10 11" key="1">
    <citation type="submission" date="2016-12" db="EMBL/GenBank/DDBJ databases">
        <title>The whole genome sequencing and assembly of Bacillus cohnii DSM 6307T strain.</title>
        <authorList>
            <person name="Lee Y.-J."/>
            <person name="Yi H."/>
            <person name="Bahn Y.-S."/>
            <person name="Kim J.F."/>
            <person name="Lee D.-W."/>
        </authorList>
    </citation>
    <scope>NUCLEOTIDE SEQUENCE [LARGE SCALE GENOMIC DNA]</scope>
    <source>
        <strain evidence="10 11">DSM 6307</strain>
    </source>
</reference>
<dbReference type="InterPro" id="IPR000792">
    <property type="entry name" value="Tscrpt_reg_LuxR_C"/>
</dbReference>
<evidence type="ECO:0000256" key="4">
    <source>
        <dbReference type="ARBA" id="ARBA00023015"/>
    </source>
</evidence>
<evidence type="ECO:0000313" key="10">
    <source>
        <dbReference type="EMBL" id="AST91027.1"/>
    </source>
</evidence>
<dbReference type="GO" id="GO:0006355">
    <property type="term" value="P:regulation of DNA-templated transcription"/>
    <property type="evidence" value="ECO:0007669"/>
    <property type="project" value="InterPro"/>
</dbReference>
<evidence type="ECO:0000259" key="9">
    <source>
        <dbReference type="PROSITE" id="PS50110"/>
    </source>
</evidence>
<evidence type="ECO:0000256" key="6">
    <source>
        <dbReference type="ARBA" id="ARBA00023163"/>
    </source>
</evidence>
<comment type="subcellular location">
    <subcellularLocation>
        <location evidence="1">Cytoplasm</location>
    </subcellularLocation>
</comment>
<dbReference type="Gene3D" id="1.10.10.10">
    <property type="entry name" value="Winged helix-like DNA-binding domain superfamily/Winged helix DNA-binding domain"/>
    <property type="match status" value="1"/>
</dbReference>
<dbReference type="InterPro" id="IPR001789">
    <property type="entry name" value="Sig_transdc_resp-reg_receiver"/>
</dbReference>
<keyword evidence="11" id="KW-1185">Reference proteome</keyword>
<dbReference type="Pfam" id="PF00196">
    <property type="entry name" value="GerE"/>
    <property type="match status" value="1"/>
</dbReference>
<dbReference type="CDD" id="cd17535">
    <property type="entry name" value="REC_NarL-like"/>
    <property type="match status" value="1"/>
</dbReference>
<feature type="domain" description="HTH luxR-type" evidence="8">
    <location>
        <begin position="134"/>
        <end position="199"/>
    </location>
</feature>
<dbReference type="CDD" id="cd06170">
    <property type="entry name" value="LuxR_C_like"/>
    <property type="match status" value="1"/>
</dbReference>
<dbReference type="GO" id="GO:0000160">
    <property type="term" value="P:phosphorelay signal transduction system"/>
    <property type="evidence" value="ECO:0007669"/>
    <property type="project" value="UniProtKB-KW"/>
</dbReference>
<dbReference type="InterPro" id="IPR039420">
    <property type="entry name" value="WalR-like"/>
</dbReference>
<dbReference type="PROSITE" id="PS00622">
    <property type="entry name" value="HTH_LUXR_1"/>
    <property type="match status" value="1"/>
</dbReference>
<feature type="domain" description="Response regulatory" evidence="9">
    <location>
        <begin position="5"/>
        <end position="125"/>
    </location>
</feature>
<dbReference type="EMBL" id="CP018866">
    <property type="protein sequence ID" value="AST91027.1"/>
    <property type="molecule type" value="Genomic_DNA"/>
</dbReference>
<dbReference type="SMART" id="SM00448">
    <property type="entry name" value="REC"/>
    <property type="match status" value="1"/>
</dbReference>
<dbReference type="Pfam" id="PF00072">
    <property type="entry name" value="Response_reg"/>
    <property type="match status" value="1"/>
</dbReference>
<accession>A0A223KNQ2</accession>
<dbReference type="GO" id="GO:0005737">
    <property type="term" value="C:cytoplasm"/>
    <property type="evidence" value="ECO:0007669"/>
    <property type="project" value="UniProtKB-SubCell"/>
</dbReference>
<dbReference type="SUPFAM" id="SSF46894">
    <property type="entry name" value="C-terminal effector domain of the bipartite response regulators"/>
    <property type="match status" value="1"/>
</dbReference>
<keyword evidence="3" id="KW-0902">Two-component regulatory system</keyword>
<dbReference type="GO" id="GO:0003677">
    <property type="term" value="F:DNA binding"/>
    <property type="evidence" value="ECO:0007669"/>
    <property type="project" value="UniProtKB-KW"/>
</dbReference>
<protein>
    <recommendedName>
        <fullName evidence="12">DNA-binding response regulator</fullName>
    </recommendedName>
</protein>
<dbReference type="PROSITE" id="PS50043">
    <property type="entry name" value="HTH_LUXR_2"/>
    <property type="match status" value="1"/>
</dbReference>
<feature type="modified residue" description="4-aspartylphosphate" evidence="7">
    <location>
        <position position="56"/>
    </location>
</feature>
<evidence type="ECO:0008006" key="12">
    <source>
        <dbReference type="Google" id="ProtNLM"/>
    </source>
</evidence>
<dbReference type="RefSeq" id="WP_066415891.1">
    <property type="nucleotide sequence ID" value="NZ_CP018866.1"/>
</dbReference>
<evidence type="ECO:0000313" key="11">
    <source>
        <dbReference type="Proteomes" id="UP000215224"/>
    </source>
</evidence>
<evidence type="ECO:0000256" key="2">
    <source>
        <dbReference type="ARBA" id="ARBA00022553"/>
    </source>
</evidence>
<evidence type="ECO:0000256" key="1">
    <source>
        <dbReference type="ARBA" id="ARBA00004496"/>
    </source>
</evidence>
<evidence type="ECO:0000256" key="7">
    <source>
        <dbReference type="PROSITE-ProRule" id="PRU00169"/>
    </source>
</evidence>
<organism evidence="10 11">
    <name type="scientific">Sutcliffiella cohnii</name>
    <dbReference type="NCBI Taxonomy" id="33932"/>
    <lineage>
        <taxon>Bacteria</taxon>
        <taxon>Bacillati</taxon>
        <taxon>Bacillota</taxon>
        <taxon>Bacilli</taxon>
        <taxon>Bacillales</taxon>
        <taxon>Bacillaceae</taxon>
        <taxon>Sutcliffiella</taxon>
    </lineage>
</organism>
<dbReference type="KEGG" id="bcoh:BC6307_06910"/>